<protein>
    <submittedName>
        <fullName evidence="2">Uncharacterized protein</fullName>
    </submittedName>
</protein>
<evidence type="ECO:0000313" key="2">
    <source>
        <dbReference type="EMBL" id="KAK4236177.1"/>
    </source>
</evidence>
<gene>
    <name evidence="2" type="ORF">C8A03DRAFT_45790</name>
</gene>
<name>A0AAN7H9A5_9PEZI</name>
<dbReference type="EMBL" id="MU860209">
    <property type="protein sequence ID" value="KAK4236177.1"/>
    <property type="molecule type" value="Genomic_DNA"/>
</dbReference>
<sequence length="116" mass="11724">MAHKKPLRQLAVEKVRGKDANPTQLGDPSDLKAETSDAPDDPVDDTPPPPFSADGGSNNSTRGKGSGNAGVDLTVPRASLEGDPKAKGEEKGVVVGIGDGAGPLGGVRKEGSKSKL</sequence>
<feature type="compositionally biased region" description="Gly residues" evidence="1">
    <location>
        <begin position="95"/>
        <end position="105"/>
    </location>
</feature>
<feature type="region of interest" description="Disordered" evidence="1">
    <location>
        <begin position="1"/>
        <end position="116"/>
    </location>
</feature>
<feature type="compositionally biased region" description="Basic and acidic residues" evidence="1">
    <location>
        <begin position="107"/>
        <end position="116"/>
    </location>
</feature>
<evidence type="ECO:0000313" key="3">
    <source>
        <dbReference type="Proteomes" id="UP001303760"/>
    </source>
</evidence>
<organism evidence="2 3">
    <name type="scientific">Achaetomium macrosporum</name>
    <dbReference type="NCBI Taxonomy" id="79813"/>
    <lineage>
        <taxon>Eukaryota</taxon>
        <taxon>Fungi</taxon>
        <taxon>Dikarya</taxon>
        <taxon>Ascomycota</taxon>
        <taxon>Pezizomycotina</taxon>
        <taxon>Sordariomycetes</taxon>
        <taxon>Sordariomycetidae</taxon>
        <taxon>Sordariales</taxon>
        <taxon>Chaetomiaceae</taxon>
        <taxon>Achaetomium</taxon>
    </lineage>
</organism>
<accession>A0AAN7H9A5</accession>
<reference evidence="2" key="1">
    <citation type="journal article" date="2023" name="Mol. Phylogenet. Evol.">
        <title>Genome-scale phylogeny and comparative genomics of the fungal order Sordariales.</title>
        <authorList>
            <person name="Hensen N."/>
            <person name="Bonometti L."/>
            <person name="Westerberg I."/>
            <person name="Brannstrom I.O."/>
            <person name="Guillou S."/>
            <person name="Cros-Aarteil S."/>
            <person name="Calhoun S."/>
            <person name="Haridas S."/>
            <person name="Kuo A."/>
            <person name="Mondo S."/>
            <person name="Pangilinan J."/>
            <person name="Riley R."/>
            <person name="LaButti K."/>
            <person name="Andreopoulos B."/>
            <person name="Lipzen A."/>
            <person name="Chen C."/>
            <person name="Yan M."/>
            <person name="Daum C."/>
            <person name="Ng V."/>
            <person name="Clum A."/>
            <person name="Steindorff A."/>
            <person name="Ohm R.A."/>
            <person name="Martin F."/>
            <person name="Silar P."/>
            <person name="Natvig D.O."/>
            <person name="Lalanne C."/>
            <person name="Gautier V."/>
            <person name="Ament-Velasquez S.L."/>
            <person name="Kruys A."/>
            <person name="Hutchinson M.I."/>
            <person name="Powell A.J."/>
            <person name="Barry K."/>
            <person name="Miller A.N."/>
            <person name="Grigoriev I.V."/>
            <person name="Debuchy R."/>
            <person name="Gladieux P."/>
            <person name="Hiltunen Thoren M."/>
            <person name="Johannesson H."/>
        </authorList>
    </citation>
    <scope>NUCLEOTIDE SEQUENCE</scope>
    <source>
        <strain evidence="2">CBS 532.94</strain>
    </source>
</reference>
<evidence type="ECO:0000256" key="1">
    <source>
        <dbReference type="SAM" id="MobiDB-lite"/>
    </source>
</evidence>
<feature type="compositionally biased region" description="Basic and acidic residues" evidence="1">
    <location>
        <begin position="80"/>
        <end position="92"/>
    </location>
</feature>
<keyword evidence="3" id="KW-1185">Reference proteome</keyword>
<reference evidence="2" key="2">
    <citation type="submission" date="2023-05" db="EMBL/GenBank/DDBJ databases">
        <authorList>
            <consortium name="Lawrence Berkeley National Laboratory"/>
            <person name="Steindorff A."/>
            <person name="Hensen N."/>
            <person name="Bonometti L."/>
            <person name="Westerberg I."/>
            <person name="Brannstrom I.O."/>
            <person name="Guillou S."/>
            <person name="Cros-Aarteil S."/>
            <person name="Calhoun S."/>
            <person name="Haridas S."/>
            <person name="Kuo A."/>
            <person name="Mondo S."/>
            <person name="Pangilinan J."/>
            <person name="Riley R."/>
            <person name="Labutti K."/>
            <person name="Andreopoulos B."/>
            <person name="Lipzen A."/>
            <person name="Chen C."/>
            <person name="Yanf M."/>
            <person name="Daum C."/>
            <person name="Ng V."/>
            <person name="Clum A."/>
            <person name="Ohm R."/>
            <person name="Martin F."/>
            <person name="Silar P."/>
            <person name="Natvig D."/>
            <person name="Lalanne C."/>
            <person name="Gautier V."/>
            <person name="Ament-Velasquez S.L."/>
            <person name="Kruys A."/>
            <person name="Hutchinson M.I."/>
            <person name="Powell A.J."/>
            <person name="Barry K."/>
            <person name="Miller A.N."/>
            <person name="Grigoriev I.V."/>
            <person name="Debuchy R."/>
            <person name="Gladieux P."/>
            <person name="Thoren M.H."/>
            <person name="Johannesson H."/>
        </authorList>
    </citation>
    <scope>NUCLEOTIDE SEQUENCE</scope>
    <source>
        <strain evidence="2">CBS 532.94</strain>
    </source>
</reference>
<dbReference type="Proteomes" id="UP001303760">
    <property type="component" value="Unassembled WGS sequence"/>
</dbReference>
<proteinExistence type="predicted"/>
<comment type="caution">
    <text evidence="2">The sequence shown here is derived from an EMBL/GenBank/DDBJ whole genome shotgun (WGS) entry which is preliminary data.</text>
</comment>
<dbReference type="AlphaFoldDB" id="A0AAN7H9A5"/>